<dbReference type="GO" id="GO:0004170">
    <property type="term" value="F:dUTP diphosphatase activity"/>
    <property type="evidence" value="ECO:0007669"/>
    <property type="project" value="UniProtKB-UniRule"/>
</dbReference>
<comment type="pathway">
    <text evidence="1 6">Pyrimidine metabolism; dUMP biosynthesis; dUMP from dCTP (dUTP route): step 2/2.</text>
</comment>
<comment type="subunit">
    <text evidence="3 6">Homotrimer.</text>
</comment>
<evidence type="ECO:0000256" key="6">
    <source>
        <dbReference type="RuleBase" id="RU367024"/>
    </source>
</evidence>
<dbReference type="SUPFAM" id="SSF51283">
    <property type="entry name" value="dUTPase-like"/>
    <property type="match status" value="1"/>
</dbReference>
<comment type="function">
    <text evidence="6">Involved in nucleotide metabolism via production of dUMP, the immediate precursor of thymidine nucleotides, and decreases the intracellular concentration of dUTP so that uracil cannot be incorporated into DNA.</text>
</comment>
<dbReference type="InterPro" id="IPR029054">
    <property type="entry name" value="dUTPase-like"/>
</dbReference>
<accession>A0A6A6YE23</accession>
<dbReference type="OrthoDB" id="419889at2759"/>
<evidence type="ECO:0000256" key="5">
    <source>
        <dbReference type="ARBA" id="ARBA00023080"/>
    </source>
</evidence>
<evidence type="ECO:0000256" key="4">
    <source>
        <dbReference type="ARBA" id="ARBA00022801"/>
    </source>
</evidence>
<reference evidence="11" key="2">
    <citation type="submission" date="2020-04" db="EMBL/GenBank/DDBJ databases">
        <authorList>
            <consortium name="NCBI Genome Project"/>
        </authorList>
    </citation>
    <scope>NUCLEOTIDE SEQUENCE</scope>
    <source>
        <strain evidence="11">CBS 304.34</strain>
    </source>
</reference>
<dbReference type="CDD" id="cd07557">
    <property type="entry name" value="trimeric_dUTPase"/>
    <property type="match status" value="1"/>
</dbReference>
<dbReference type="AlphaFoldDB" id="A0A6A6YE23"/>
<evidence type="ECO:0000313" key="10">
    <source>
        <dbReference type="Proteomes" id="UP000504636"/>
    </source>
</evidence>
<dbReference type="InterPro" id="IPR033704">
    <property type="entry name" value="dUTPase_trimeric"/>
</dbReference>
<reference evidence="9 11" key="1">
    <citation type="journal article" date="2020" name="Stud. Mycol.">
        <title>101 Dothideomycetes genomes: a test case for predicting lifestyles and emergence of pathogens.</title>
        <authorList>
            <person name="Haridas S."/>
            <person name="Albert R."/>
            <person name="Binder M."/>
            <person name="Bloem J."/>
            <person name="Labutti K."/>
            <person name="Salamov A."/>
            <person name="Andreopoulos B."/>
            <person name="Baker S."/>
            <person name="Barry K."/>
            <person name="Bills G."/>
            <person name="Bluhm B."/>
            <person name="Cannon C."/>
            <person name="Castanera R."/>
            <person name="Culley D."/>
            <person name="Daum C."/>
            <person name="Ezra D."/>
            <person name="Gonzalez J."/>
            <person name="Henrissat B."/>
            <person name="Kuo A."/>
            <person name="Liang C."/>
            <person name="Lipzen A."/>
            <person name="Lutzoni F."/>
            <person name="Magnuson J."/>
            <person name="Mondo S."/>
            <person name="Nolan M."/>
            <person name="Ohm R."/>
            <person name="Pangilinan J."/>
            <person name="Park H.-J."/>
            <person name="Ramirez L."/>
            <person name="Alfaro M."/>
            <person name="Sun H."/>
            <person name="Tritt A."/>
            <person name="Yoshinaga Y."/>
            <person name="Zwiers L.-H."/>
            <person name="Turgeon B."/>
            <person name="Goodwin S."/>
            <person name="Spatafora J."/>
            <person name="Crous P."/>
            <person name="Grigoriev I."/>
        </authorList>
    </citation>
    <scope>NUCLEOTIDE SEQUENCE</scope>
    <source>
        <strain evidence="9 11">CBS 304.34</strain>
    </source>
</reference>
<evidence type="ECO:0000313" key="11">
    <source>
        <dbReference type="RefSeq" id="XP_033574030.1"/>
    </source>
</evidence>
<protein>
    <recommendedName>
        <fullName evidence="6">Deoxyuridine 5'-triphosphate nucleotidohydrolase</fullName>
        <shortName evidence="6">dUTPase</shortName>
        <ecNumber evidence="6">3.6.1.23</ecNumber>
    </recommendedName>
    <alternativeName>
        <fullName evidence="6">dUTP pyrophosphatase</fullName>
    </alternativeName>
</protein>
<reference evidence="11" key="3">
    <citation type="submission" date="2025-04" db="UniProtKB">
        <authorList>
            <consortium name="RefSeq"/>
        </authorList>
    </citation>
    <scope>IDENTIFICATION</scope>
    <source>
        <strain evidence="11">CBS 304.34</strain>
    </source>
</reference>
<dbReference type="GO" id="GO:0000287">
    <property type="term" value="F:magnesium ion binding"/>
    <property type="evidence" value="ECO:0007669"/>
    <property type="project" value="UniProtKB-UniRule"/>
</dbReference>
<feature type="non-terminal residue" evidence="9">
    <location>
        <position position="1"/>
    </location>
</feature>
<sequence>TPHRFLHLNTLHQFLPFLSTMTTPIDSASTPAAEILHEPPSLPSSPLPKRTKVIDPTPLNSSSALPRGSDSGAATPTPLATTSIGTHHPTHALGSSTMAEAAPTLQVQFLSDKAKAPTKGSEFSAGHDLYASADIVVPARQRAKVATDISISVPVGTYARIAPRSGLAAKHGIDTLAGVIDADYRGPVIVLLANLSDEDFEIKAGDRIAQLIVERILMPTVVVVEKLEESVRGAGGFGSTG</sequence>
<comment type="catalytic activity">
    <reaction evidence="6">
        <text>dUTP + H2O = dUMP + diphosphate + H(+)</text>
        <dbReference type="Rhea" id="RHEA:10248"/>
        <dbReference type="ChEBI" id="CHEBI:15377"/>
        <dbReference type="ChEBI" id="CHEBI:15378"/>
        <dbReference type="ChEBI" id="CHEBI:33019"/>
        <dbReference type="ChEBI" id="CHEBI:61555"/>
        <dbReference type="ChEBI" id="CHEBI:246422"/>
        <dbReference type="EC" id="3.6.1.23"/>
    </reaction>
</comment>
<dbReference type="NCBIfam" id="NF001862">
    <property type="entry name" value="PRK00601.1"/>
    <property type="match status" value="1"/>
</dbReference>
<dbReference type="InterPro" id="IPR036157">
    <property type="entry name" value="dUTPase-like_sf"/>
</dbReference>
<feature type="domain" description="dUTPase-like" evidence="8">
    <location>
        <begin position="113"/>
        <end position="241"/>
    </location>
</feature>
<evidence type="ECO:0000256" key="1">
    <source>
        <dbReference type="ARBA" id="ARBA00005142"/>
    </source>
</evidence>
<dbReference type="Pfam" id="PF00692">
    <property type="entry name" value="dUTPase"/>
    <property type="match status" value="1"/>
</dbReference>
<comment type="similarity">
    <text evidence="2 6">Belongs to the dUTPase family.</text>
</comment>
<feature type="non-terminal residue" evidence="9">
    <location>
        <position position="241"/>
    </location>
</feature>
<keyword evidence="5 6" id="KW-0546">Nucleotide metabolism</keyword>
<dbReference type="GO" id="GO:0006226">
    <property type="term" value="P:dUMP biosynthetic process"/>
    <property type="evidence" value="ECO:0007669"/>
    <property type="project" value="UniProtKB-UniRule"/>
</dbReference>
<feature type="compositionally biased region" description="Polar residues" evidence="7">
    <location>
        <begin position="72"/>
        <end position="85"/>
    </location>
</feature>
<organism evidence="9">
    <name type="scientific">Mytilinidion resinicola</name>
    <dbReference type="NCBI Taxonomy" id="574789"/>
    <lineage>
        <taxon>Eukaryota</taxon>
        <taxon>Fungi</taxon>
        <taxon>Dikarya</taxon>
        <taxon>Ascomycota</taxon>
        <taxon>Pezizomycotina</taxon>
        <taxon>Dothideomycetes</taxon>
        <taxon>Pleosporomycetidae</taxon>
        <taxon>Mytilinidiales</taxon>
        <taxon>Mytilinidiaceae</taxon>
        <taxon>Mytilinidion</taxon>
    </lineage>
</organism>
<comment type="cofactor">
    <cofactor evidence="6">
        <name>Mg(2+)</name>
        <dbReference type="ChEBI" id="CHEBI:18420"/>
    </cofactor>
</comment>
<dbReference type="GeneID" id="54455231"/>
<name>A0A6A6YE23_9PEZI</name>
<dbReference type="InterPro" id="IPR008181">
    <property type="entry name" value="dUTPase"/>
</dbReference>
<evidence type="ECO:0000256" key="2">
    <source>
        <dbReference type="ARBA" id="ARBA00006581"/>
    </source>
</evidence>
<evidence type="ECO:0000256" key="3">
    <source>
        <dbReference type="ARBA" id="ARBA00011233"/>
    </source>
</evidence>
<dbReference type="EMBL" id="MU003706">
    <property type="protein sequence ID" value="KAF2807066.1"/>
    <property type="molecule type" value="Genomic_DNA"/>
</dbReference>
<dbReference type="RefSeq" id="XP_033574030.1">
    <property type="nucleotide sequence ID" value="XM_033714338.1"/>
</dbReference>
<keyword evidence="6" id="KW-0479">Metal-binding</keyword>
<dbReference type="UniPathway" id="UPA00610">
    <property type="reaction ID" value="UER00666"/>
</dbReference>
<keyword evidence="10" id="KW-1185">Reference proteome</keyword>
<dbReference type="Proteomes" id="UP000504636">
    <property type="component" value="Unplaced"/>
</dbReference>
<keyword evidence="6" id="KW-0460">Magnesium</keyword>
<gene>
    <name evidence="9 11" type="ORF">BDZ99DRAFT_338849</name>
</gene>
<dbReference type="NCBIfam" id="TIGR00576">
    <property type="entry name" value="dut"/>
    <property type="match status" value="1"/>
</dbReference>
<dbReference type="GO" id="GO:0046081">
    <property type="term" value="P:dUTP catabolic process"/>
    <property type="evidence" value="ECO:0007669"/>
    <property type="project" value="UniProtKB-UniRule"/>
</dbReference>
<dbReference type="PANTHER" id="PTHR11241:SF0">
    <property type="entry name" value="DEOXYURIDINE 5'-TRIPHOSPHATE NUCLEOTIDOHYDROLASE"/>
    <property type="match status" value="1"/>
</dbReference>
<dbReference type="PANTHER" id="PTHR11241">
    <property type="entry name" value="DEOXYURIDINE 5'-TRIPHOSPHATE NUCLEOTIDOHYDROLASE"/>
    <property type="match status" value="1"/>
</dbReference>
<dbReference type="EC" id="3.6.1.23" evidence="6"/>
<evidence type="ECO:0000259" key="8">
    <source>
        <dbReference type="Pfam" id="PF00692"/>
    </source>
</evidence>
<evidence type="ECO:0000256" key="7">
    <source>
        <dbReference type="SAM" id="MobiDB-lite"/>
    </source>
</evidence>
<proteinExistence type="inferred from homology"/>
<feature type="region of interest" description="Disordered" evidence="7">
    <location>
        <begin position="31"/>
        <end position="93"/>
    </location>
</feature>
<evidence type="ECO:0000313" key="9">
    <source>
        <dbReference type="EMBL" id="KAF2807066.1"/>
    </source>
</evidence>
<dbReference type="Gene3D" id="2.70.40.10">
    <property type="match status" value="1"/>
</dbReference>
<keyword evidence="4 6" id="KW-0378">Hydrolase</keyword>